<reference evidence="1 2" key="1">
    <citation type="journal article" date="2018" name="Science">
        <title>The opium poppy genome and morphinan production.</title>
        <authorList>
            <person name="Guo L."/>
            <person name="Winzer T."/>
            <person name="Yang X."/>
            <person name="Li Y."/>
            <person name="Ning Z."/>
            <person name="He Z."/>
            <person name="Teodor R."/>
            <person name="Lu Y."/>
            <person name="Bowser T.A."/>
            <person name="Graham I.A."/>
            <person name="Ye K."/>
        </authorList>
    </citation>
    <scope>NUCLEOTIDE SEQUENCE [LARGE SCALE GENOMIC DNA]</scope>
    <source>
        <strain evidence="2">cv. HN1</strain>
        <tissue evidence="1">Leaves</tissue>
    </source>
</reference>
<dbReference type="Gramene" id="RZC78459">
    <property type="protein sequence ID" value="RZC78459"/>
    <property type="gene ID" value="C5167_002680"/>
</dbReference>
<dbReference type="EMBL" id="CM010723">
    <property type="protein sequence ID" value="RZC78459.1"/>
    <property type="molecule type" value="Genomic_DNA"/>
</dbReference>
<keyword evidence="2" id="KW-1185">Reference proteome</keyword>
<accession>A0A4Y7L2J8</accession>
<protein>
    <submittedName>
        <fullName evidence="1">Uncharacterized protein</fullName>
    </submittedName>
</protein>
<proteinExistence type="predicted"/>
<evidence type="ECO:0000313" key="2">
    <source>
        <dbReference type="Proteomes" id="UP000316621"/>
    </source>
</evidence>
<sequence length="123" mass="14010">MDLRTIFTTLFEKTETIIQILLPLVLMFKLHLMSLRTKFASNGSNLLYLVFVSYSEKAGKIFQLIVIIRFKLLHPLPIEKRRLVLISSCKNATRVAFSSSSRATSIYSGFSTSSRNTHSIGMY</sequence>
<evidence type="ECO:0000313" key="1">
    <source>
        <dbReference type="EMBL" id="RZC78459.1"/>
    </source>
</evidence>
<gene>
    <name evidence="1" type="ORF">C5167_002680</name>
</gene>
<organism evidence="1 2">
    <name type="scientific">Papaver somniferum</name>
    <name type="common">Opium poppy</name>
    <dbReference type="NCBI Taxonomy" id="3469"/>
    <lineage>
        <taxon>Eukaryota</taxon>
        <taxon>Viridiplantae</taxon>
        <taxon>Streptophyta</taxon>
        <taxon>Embryophyta</taxon>
        <taxon>Tracheophyta</taxon>
        <taxon>Spermatophyta</taxon>
        <taxon>Magnoliopsida</taxon>
        <taxon>Ranunculales</taxon>
        <taxon>Papaveraceae</taxon>
        <taxon>Papaveroideae</taxon>
        <taxon>Papaver</taxon>
    </lineage>
</organism>
<name>A0A4Y7L2J8_PAPSO</name>
<dbReference type="Proteomes" id="UP000316621">
    <property type="component" value="Chromosome 9"/>
</dbReference>
<dbReference type="AlphaFoldDB" id="A0A4Y7L2J8"/>